<dbReference type="PANTHER" id="PTHR32246:SF83">
    <property type="entry name" value="CALCIUM-DEPENDENT LIPID-BINDING (CALB DOMAIN) FAMILY PROTEIN"/>
    <property type="match status" value="1"/>
</dbReference>
<accession>A0AAN9SIJ0</accession>
<dbReference type="CDD" id="cd04051">
    <property type="entry name" value="C2_SRC2_like"/>
    <property type="match status" value="1"/>
</dbReference>
<dbReference type="InterPro" id="IPR000008">
    <property type="entry name" value="C2_dom"/>
</dbReference>
<sequence>MSAVAPPYQLLEINVISAQDLAEVAKTVRAYAVAWVNPERKLATQVDNEGHTNPTWNEKFVFRVDDHFLNSDNSVIMMEIYCEARLRHVQMGSVAVMVSNLLPPNRKQKLRFVGLQIWGPSGRPQGILNIGVTLLDTTMQSMPLYSDLSSSAVSYWEPVPSNKNTTSYLHKHSPLDSTRFALQRCQSEKNDSTINGYGYHDHDQDSDVAVPKGGVFNEGSLISDVGPSPSVVAAAIAKGLYLMPPPAPRTADSSTIDGWSENTGTAEMKIKMERWRMELTPAYEDERKTLRHTAGQTPRRRGRPGGPCSCFGSVFGLEVSITCGRGSGRKGHRGGKSHQTTASSSVLTYGDSYI</sequence>
<proteinExistence type="predicted"/>
<dbReference type="PANTHER" id="PTHR32246">
    <property type="entry name" value="INGRESSION PROTEIN FIC1"/>
    <property type="match status" value="1"/>
</dbReference>
<dbReference type="SMART" id="SM00239">
    <property type="entry name" value="C2"/>
    <property type="match status" value="1"/>
</dbReference>
<reference evidence="3 4" key="1">
    <citation type="submission" date="2024-01" db="EMBL/GenBank/DDBJ databases">
        <title>The genomes of 5 underutilized Papilionoideae crops provide insights into root nodulation and disease resistanc.</title>
        <authorList>
            <person name="Jiang F."/>
        </authorList>
    </citation>
    <scope>NUCLEOTIDE SEQUENCE [LARGE SCALE GENOMIC DNA]</scope>
    <source>
        <strain evidence="3">DUOXIRENSHENG_FW03</strain>
        <tissue evidence="3">Leaves</tissue>
    </source>
</reference>
<evidence type="ECO:0000256" key="1">
    <source>
        <dbReference type="SAM" id="MobiDB-lite"/>
    </source>
</evidence>
<evidence type="ECO:0000259" key="2">
    <source>
        <dbReference type="PROSITE" id="PS50004"/>
    </source>
</evidence>
<dbReference type="Gene3D" id="2.60.40.150">
    <property type="entry name" value="C2 domain"/>
    <property type="match status" value="1"/>
</dbReference>
<dbReference type="EMBL" id="JAYMYS010000004">
    <property type="protein sequence ID" value="KAK7397338.1"/>
    <property type="molecule type" value="Genomic_DNA"/>
</dbReference>
<dbReference type="InterPro" id="IPR044750">
    <property type="entry name" value="C2_SRC2/BAP"/>
</dbReference>
<name>A0AAN9SIJ0_PSOTE</name>
<feature type="compositionally biased region" description="Basic residues" evidence="1">
    <location>
        <begin position="327"/>
        <end position="336"/>
    </location>
</feature>
<dbReference type="Proteomes" id="UP001386955">
    <property type="component" value="Unassembled WGS sequence"/>
</dbReference>
<protein>
    <recommendedName>
        <fullName evidence="2">C2 domain-containing protein</fullName>
    </recommendedName>
</protein>
<comment type="caution">
    <text evidence="3">The sequence shown here is derived from an EMBL/GenBank/DDBJ whole genome shotgun (WGS) entry which is preliminary data.</text>
</comment>
<dbReference type="AlphaFoldDB" id="A0AAN9SIJ0"/>
<evidence type="ECO:0000313" key="3">
    <source>
        <dbReference type="EMBL" id="KAK7397338.1"/>
    </source>
</evidence>
<gene>
    <name evidence="3" type="ORF">VNO78_18506</name>
</gene>
<dbReference type="Pfam" id="PF00168">
    <property type="entry name" value="C2"/>
    <property type="match status" value="1"/>
</dbReference>
<feature type="region of interest" description="Disordered" evidence="1">
    <location>
        <begin position="325"/>
        <end position="354"/>
    </location>
</feature>
<dbReference type="GO" id="GO:0006952">
    <property type="term" value="P:defense response"/>
    <property type="evidence" value="ECO:0007669"/>
    <property type="project" value="InterPro"/>
</dbReference>
<dbReference type="PROSITE" id="PS50004">
    <property type="entry name" value="C2"/>
    <property type="match status" value="1"/>
</dbReference>
<evidence type="ECO:0000313" key="4">
    <source>
        <dbReference type="Proteomes" id="UP001386955"/>
    </source>
</evidence>
<dbReference type="SUPFAM" id="SSF49562">
    <property type="entry name" value="C2 domain (Calcium/lipid-binding domain, CaLB)"/>
    <property type="match status" value="1"/>
</dbReference>
<keyword evidence="4" id="KW-1185">Reference proteome</keyword>
<organism evidence="3 4">
    <name type="scientific">Psophocarpus tetragonolobus</name>
    <name type="common">Winged bean</name>
    <name type="synonym">Dolichos tetragonolobus</name>
    <dbReference type="NCBI Taxonomy" id="3891"/>
    <lineage>
        <taxon>Eukaryota</taxon>
        <taxon>Viridiplantae</taxon>
        <taxon>Streptophyta</taxon>
        <taxon>Embryophyta</taxon>
        <taxon>Tracheophyta</taxon>
        <taxon>Spermatophyta</taxon>
        <taxon>Magnoliopsida</taxon>
        <taxon>eudicotyledons</taxon>
        <taxon>Gunneridae</taxon>
        <taxon>Pentapetalae</taxon>
        <taxon>rosids</taxon>
        <taxon>fabids</taxon>
        <taxon>Fabales</taxon>
        <taxon>Fabaceae</taxon>
        <taxon>Papilionoideae</taxon>
        <taxon>50 kb inversion clade</taxon>
        <taxon>NPAAA clade</taxon>
        <taxon>indigoferoid/millettioid clade</taxon>
        <taxon>Phaseoleae</taxon>
        <taxon>Psophocarpus</taxon>
    </lineage>
</organism>
<dbReference type="InterPro" id="IPR035892">
    <property type="entry name" value="C2_domain_sf"/>
</dbReference>
<feature type="domain" description="C2" evidence="2">
    <location>
        <begin position="1"/>
        <end position="112"/>
    </location>
</feature>